<dbReference type="KEGG" id="vg:54982939"/>
<name>A0A291LA55_9CAUD</name>
<dbReference type="SUPFAM" id="SSF52266">
    <property type="entry name" value="SGNH hydrolase"/>
    <property type="match status" value="1"/>
</dbReference>
<dbReference type="Proteomes" id="UP000228765">
    <property type="component" value="Segment"/>
</dbReference>
<organism evidence="1 2">
    <name type="scientific">Bordetella phage vB_BbrM_PHB04</name>
    <dbReference type="NCBI Taxonomy" id="2029657"/>
    <lineage>
        <taxon>Viruses</taxon>
        <taxon>Duplodnaviria</taxon>
        <taxon>Heunggongvirae</taxon>
        <taxon>Uroviricota</taxon>
        <taxon>Caudoviricetes</taxon>
        <taxon>Phabquatrovirus</taxon>
        <taxon>Phabquatrovirus PHB04</taxon>
    </lineage>
</organism>
<reference evidence="1 2" key="1">
    <citation type="submission" date="2017-08" db="EMBL/GenBank/DDBJ databases">
        <title>Complete genome sequence of a novel bacteriophage infecting Bordetella bronchiseptica.</title>
        <authorList>
            <person name="Chen Y."/>
            <person name="Song J."/>
            <person name="Wu B."/>
        </authorList>
    </citation>
    <scope>NUCLEOTIDE SEQUENCE [LARGE SCALE GENOMIC DNA]</scope>
</reference>
<dbReference type="GeneID" id="54982939"/>
<accession>A0A291LA55</accession>
<dbReference type="EMBL" id="MF663786">
    <property type="protein sequence ID" value="ATI15683.1"/>
    <property type="molecule type" value="Genomic_DNA"/>
</dbReference>
<dbReference type="InterPro" id="IPR036514">
    <property type="entry name" value="SGNH_hydro_sf"/>
</dbReference>
<protein>
    <submittedName>
        <fullName evidence="1">Uncharacterized protein</fullName>
    </submittedName>
</protein>
<evidence type="ECO:0000313" key="2">
    <source>
        <dbReference type="Proteomes" id="UP000228765"/>
    </source>
</evidence>
<proteinExistence type="predicted"/>
<evidence type="ECO:0000313" key="1">
    <source>
        <dbReference type="EMBL" id="ATI15683.1"/>
    </source>
</evidence>
<dbReference type="Gene3D" id="3.40.50.1110">
    <property type="entry name" value="SGNH hydrolase"/>
    <property type="match status" value="1"/>
</dbReference>
<dbReference type="RefSeq" id="YP_009792731.1">
    <property type="nucleotide sequence ID" value="NC_047861.1"/>
</dbReference>
<keyword evidence="2" id="KW-1185">Reference proteome</keyword>
<sequence length="404" mass="42580">MLKPVLLDALLAPTMEPGLPSALAGAKRPPIPDWLRDRPALKARIAAAASLPSPHGSPVMADPPIITVGADVSAELPVQDHTYANRSDWIHYFGGADKDAGGLRQFPCVTVGETGGNVGGGRDAVVWRAGARLDAQVVAFQVSKSSRPYRFIVDGQYVSLDGVMSTAGPGVESFRIEFPTRAARNIFVEGTGDQAFSGILLAAPEDMQWEERPRWRMLAFGDGFVSGDGAAIAGDNLALVAGDLLGMDDVLTSGSAGTGYIADAGGTRYRGVDRSHFDWPGTGHTHIMVVAFGLEDLAGSTAAEFYAAAKDLLFRARGGKGEPQMVIVGPWDPTAPAAPSAKHIEFRDTLKALVEQELGDAYGCLFLDPTGLAYTKSDGVLPDTAGHATLGTWLANQIRAWLGL</sequence>